<evidence type="ECO:0000256" key="9">
    <source>
        <dbReference type="ARBA" id="ARBA00023118"/>
    </source>
</evidence>
<dbReference type="Proteomes" id="UP001237156">
    <property type="component" value="Unassembled WGS sequence"/>
</dbReference>
<dbReference type="AlphaFoldDB" id="A0AAW6RLY5"/>
<dbReference type="PANTHER" id="PTHR47963:SF9">
    <property type="entry name" value="CRISPR-ASSOCIATED ENDONUCLEASE_HELICASE CAS3"/>
    <property type="match status" value="1"/>
</dbReference>
<evidence type="ECO:0000259" key="11">
    <source>
        <dbReference type="PROSITE" id="PS51192"/>
    </source>
</evidence>
<dbReference type="SMART" id="SM00487">
    <property type="entry name" value="DEXDc"/>
    <property type="match status" value="1"/>
</dbReference>
<evidence type="ECO:0000256" key="4">
    <source>
        <dbReference type="ARBA" id="ARBA00022723"/>
    </source>
</evidence>
<dbReference type="InterPro" id="IPR011545">
    <property type="entry name" value="DEAD/DEAH_box_helicase_dom"/>
</dbReference>
<evidence type="ECO:0000313" key="13">
    <source>
        <dbReference type="EMBL" id="MDG9700013.1"/>
    </source>
</evidence>
<dbReference type="PROSITE" id="PS51192">
    <property type="entry name" value="HELICASE_ATP_BIND_1"/>
    <property type="match status" value="1"/>
</dbReference>
<dbReference type="GO" id="GO:0005524">
    <property type="term" value="F:ATP binding"/>
    <property type="evidence" value="ECO:0007669"/>
    <property type="project" value="UniProtKB-KW"/>
</dbReference>
<keyword evidence="3" id="KW-0540">Nuclease</keyword>
<keyword evidence="9" id="KW-0051">Antiviral defense</keyword>
<dbReference type="GO" id="GO:0003723">
    <property type="term" value="F:RNA binding"/>
    <property type="evidence" value="ECO:0007669"/>
    <property type="project" value="TreeGrafter"/>
</dbReference>
<comment type="caution">
    <text evidence="13">The sequence shown here is derived from an EMBL/GenBank/DDBJ whole genome shotgun (WGS) entry which is preliminary data.</text>
</comment>
<accession>A0AAW6RLY5</accession>
<organism evidence="13 14">
    <name type="scientific">Ottowia cancrivicina</name>
    <dbReference type="NCBI Taxonomy" id="3040346"/>
    <lineage>
        <taxon>Bacteria</taxon>
        <taxon>Pseudomonadati</taxon>
        <taxon>Pseudomonadota</taxon>
        <taxon>Betaproteobacteria</taxon>
        <taxon>Burkholderiales</taxon>
        <taxon>Comamonadaceae</taxon>
        <taxon>Ottowia</taxon>
    </lineage>
</organism>
<dbReference type="Pfam" id="PF22590">
    <property type="entry name" value="Cas3-like_C_2"/>
    <property type="match status" value="1"/>
</dbReference>
<keyword evidence="6" id="KW-0378">Hydrolase</keyword>
<dbReference type="RefSeq" id="WP_279524817.1">
    <property type="nucleotide sequence ID" value="NZ_JARVII010000021.1"/>
</dbReference>
<dbReference type="InterPro" id="IPR038257">
    <property type="entry name" value="CRISPR-assoc_Cas3_HD_sf"/>
</dbReference>
<feature type="domain" description="HD Cas3-type" evidence="12">
    <location>
        <begin position="41"/>
        <end position="226"/>
    </location>
</feature>
<keyword evidence="4" id="KW-0479">Metal-binding</keyword>
<dbReference type="Pfam" id="PF00270">
    <property type="entry name" value="DEAD"/>
    <property type="match status" value="1"/>
</dbReference>
<feature type="coiled-coil region" evidence="10">
    <location>
        <begin position="253"/>
        <end position="280"/>
    </location>
</feature>
<sequence>MKRNCIAHIRKTDGVVQSAQDYLMGMVAVTKVAHIRQDSSGKWHFHLLQKHLQKVSELAKRFAGRYGAAFTEYAGLLHDLGKFQEDFQKYICHASGLEKENAHLEDVESSKLCKIPHSTAGAKYAVERLNPFFGHLLAYLIAGHHAGLTDWYDKGSLKRRLQQADDELAASLSGLVESSLSEDFFPLSDDDLKRDFFAFWKEGAKLEELHIWLRFLFSCLVDADFLDTEAFMNGYVDADAAQATGLRPKFPSLDELHRRYEQYMAQLSEKADKNSSLNQERHAILQQCFSAAETDRTLFSLTVPTGGGKTLASLGFALKHALKFGKKRIIYAIPFTSIIEQNADVFRKALGDDEVLEHHSNLEVADNKETAKTRLATENWDAPLIVTTNVQLFESLFAAKTSRCRKIHNIADSVVILDEAQQLPRDFQKPITDMMRVLARDYGVTFVLCTATPPELGKNIDAFGRTILEGLPDVREIVTDKITLSEKLRRVRIKMPPPNDETQSWQEIADEIAVRPCVLAVVNTRKHAQKLFAALPSDGIKLHLSANMCATHRSEVIALVRRYLALYRAGSLHKPLWLVSTQLIEAGVDLDFPCVYRAMAGLDSIAQAAGRCNREGKLPQLGEVVVFRAEEGAPSGSLKQGQDITEEMLKAGLLNDPLSPSAFAEYFRRFNGKGDVDKHDITRLLTAGSSNENPLAIKFRTAAERFRLIDNQGVALIVPFIPLAHWEKDGSPQIVKANELDDFFRRHLDGVEVSEWQDVLDKQRFPQPTDNSFGQTDQPPLPEPFERWFSLLESDPLKYKWVYRKLQRYTITVYEHELELKKLPANAVFSRAGLLVLDKGYYKTVLGADFDDATWRPENSVF</sequence>
<dbReference type="GO" id="GO:0046872">
    <property type="term" value="F:metal ion binding"/>
    <property type="evidence" value="ECO:0007669"/>
    <property type="project" value="UniProtKB-KW"/>
</dbReference>
<dbReference type="InterPro" id="IPR006474">
    <property type="entry name" value="Helicase_Cas3_CRISPR-ass_core"/>
</dbReference>
<dbReference type="GO" id="GO:0004518">
    <property type="term" value="F:nuclease activity"/>
    <property type="evidence" value="ECO:0007669"/>
    <property type="project" value="UniProtKB-KW"/>
</dbReference>
<dbReference type="NCBIfam" id="TIGR01596">
    <property type="entry name" value="cas3_HD"/>
    <property type="match status" value="1"/>
</dbReference>
<dbReference type="GO" id="GO:0016787">
    <property type="term" value="F:hydrolase activity"/>
    <property type="evidence" value="ECO:0007669"/>
    <property type="project" value="UniProtKB-KW"/>
</dbReference>
<dbReference type="SUPFAM" id="SSF52540">
    <property type="entry name" value="P-loop containing nucleoside triphosphate hydrolases"/>
    <property type="match status" value="1"/>
</dbReference>
<dbReference type="PANTHER" id="PTHR47963">
    <property type="entry name" value="DEAD-BOX ATP-DEPENDENT RNA HELICASE 47, MITOCHONDRIAL"/>
    <property type="match status" value="1"/>
</dbReference>
<dbReference type="InterPro" id="IPR054712">
    <property type="entry name" value="Cas3-like_dom"/>
</dbReference>
<dbReference type="PROSITE" id="PS51643">
    <property type="entry name" value="HD_CAS3"/>
    <property type="match status" value="1"/>
</dbReference>
<reference evidence="13 14" key="1">
    <citation type="submission" date="2023-04" db="EMBL/GenBank/DDBJ databases">
        <title>Ottowia paracancer sp. nov., isolated from human stomach.</title>
        <authorList>
            <person name="Song Y."/>
        </authorList>
    </citation>
    <scope>NUCLEOTIDE SEQUENCE [LARGE SCALE GENOMIC DNA]</scope>
    <source>
        <strain evidence="13 14">10c7w1</strain>
    </source>
</reference>
<name>A0AAW6RLY5_9BURK</name>
<evidence type="ECO:0000259" key="12">
    <source>
        <dbReference type="PROSITE" id="PS51643"/>
    </source>
</evidence>
<dbReference type="InterPro" id="IPR027417">
    <property type="entry name" value="P-loop_NTPase"/>
</dbReference>
<evidence type="ECO:0000256" key="7">
    <source>
        <dbReference type="ARBA" id="ARBA00022806"/>
    </source>
</evidence>
<dbReference type="InterPro" id="IPR050547">
    <property type="entry name" value="DEAD_box_RNA_helicases"/>
</dbReference>
<keyword evidence="7" id="KW-0347">Helicase</keyword>
<protein>
    <submittedName>
        <fullName evidence="13">CRISPR-associated helicase Cas3</fullName>
    </submittedName>
</protein>
<evidence type="ECO:0000256" key="2">
    <source>
        <dbReference type="ARBA" id="ARBA00009046"/>
    </source>
</evidence>
<feature type="domain" description="Helicase ATP-binding" evidence="11">
    <location>
        <begin position="304"/>
        <end position="471"/>
    </location>
</feature>
<comment type="similarity">
    <text evidence="2">In the central section; belongs to the CRISPR-associated helicase Cas3 family.</text>
</comment>
<keyword evidence="10" id="KW-0175">Coiled coil</keyword>
<dbReference type="CDD" id="cd09641">
    <property type="entry name" value="Cas3''_I"/>
    <property type="match status" value="1"/>
</dbReference>
<evidence type="ECO:0000256" key="10">
    <source>
        <dbReference type="SAM" id="Coils"/>
    </source>
</evidence>
<evidence type="ECO:0000256" key="6">
    <source>
        <dbReference type="ARBA" id="ARBA00022801"/>
    </source>
</evidence>
<dbReference type="Gene3D" id="3.40.50.300">
    <property type="entry name" value="P-loop containing nucleotide triphosphate hydrolases"/>
    <property type="match status" value="2"/>
</dbReference>
<dbReference type="EMBL" id="JARVII010000021">
    <property type="protein sequence ID" value="MDG9700013.1"/>
    <property type="molecule type" value="Genomic_DNA"/>
</dbReference>
<evidence type="ECO:0000256" key="3">
    <source>
        <dbReference type="ARBA" id="ARBA00022722"/>
    </source>
</evidence>
<dbReference type="Pfam" id="PF18019">
    <property type="entry name" value="Cas3_HD"/>
    <property type="match status" value="1"/>
</dbReference>
<dbReference type="InterPro" id="IPR014001">
    <property type="entry name" value="Helicase_ATP-bd"/>
</dbReference>
<evidence type="ECO:0000256" key="1">
    <source>
        <dbReference type="ARBA" id="ARBA00006847"/>
    </source>
</evidence>
<gene>
    <name evidence="13" type="primary">cas3</name>
    <name evidence="13" type="ORF">QB898_09890</name>
</gene>
<keyword evidence="14" id="KW-1185">Reference proteome</keyword>
<dbReference type="InterPro" id="IPR006483">
    <property type="entry name" value="CRISPR-assoc_Cas3_HD"/>
</dbReference>
<dbReference type="CDD" id="cd17930">
    <property type="entry name" value="DEXHc_cas3"/>
    <property type="match status" value="1"/>
</dbReference>
<keyword evidence="5" id="KW-0547">Nucleotide-binding</keyword>
<evidence type="ECO:0000256" key="8">
    <source>
        <dbReference type="ARBA" id="ARBA00022840"/>
    </source>
</evidence>
<dbReference type="GO" id="GO:0003724">
    <property type="term" value="F:RNA helicase activity"/>
    <property type="evidence" value="ECO:0007669"/>
    <property type="project" value="TreeGrafter"/>
</dbReference>
<evidence type="ECO:0000256" key="5">
    <source>
        <dbReference type="ARBA" id="ARBA00022741"/>
    </source>
</evidence>
<comment type="similarity">
    <text evidence="1">In the N-terminal section; belongs to the CRISPR-associated nuclease Cas3-HD family.</text>
</comment>
<dbReference type="GO" id="GO:0051607">
    <property type="term" value="P:defense response to virus"/>
    <property type="evidence" value="ECO:0007669"/>
    <property type="project" value="UniProtKB-KW"/>
</dbReference>
<proteinExistence type="inferred from homology"/>
<evidence type="ECO:0000313" key="14">
    <source>
        <dbReference type="Proteomes" id="UP001237156"/>
    </source>
</evidence>
<dbReference type="Gene3D" id="1.10.3210.30">
    <property type="match status" value="1"/>
</dbReference>
<keyword evidence="8" id="KW-0067">ATP-binding</keyword>
<dbReference type="NCBIfam" id="TIGR01587">
    <property type="entry name" value="cas3_core"/>
    <property type="match status" value="1"/>
</dbReference>
<dbReference type="SUPFAM" id="SSF109604">
    <property type="entry name" value="HD-domain/PDEase-like"/>
    <property type="match status" value="1"/>
</dbReference>